<dbReference type="Bgee" id="ENSOANG00000044501">
    <property type="expression patterns" value="Expressed in ovary and 2 other cell types or tissues"/>
</dbReference>
<dbReference type="Pfam" id="PF00019">
    <property type="entry name" value="TGF_beta"/>
    <property type="match status" value="1"/>
</dbReference>
<dbReference type="GO" id="GO:0008083">
    <property type="term" value="F:growth factor activity"/>
    <property type="evidence" value="ECO:0007669"/>
    <property type="project" value="UniProtKB-KW"/>
</dbReference>
<evidence type="ECO:0000256" key="2">
    <source>
        <dbReference type="ARBA" id="ARBA00006656"/>
    </source>
</evidence>
<dbReference type="SUPFAM" id="SSF57501">
    <property type="entry name" value="Cystine-knot cytokines"/>
    <property type="match status" value="1"/>
</dbReference>
<dbReference type="GO" id="GO:0005615">
    <property type="term" value="C:extracellular space"/>
    <property type="evidence" value="ECO:0000318"/>
    <property type="project" value="GO_Central"/>
</dbReference>
<dbReference type="InterPro" id="IPR017948">
    <property type="entry name" value="TGFb_CS"/>
</dbReference>
<keyword evidence="10" id="KW-1015">Disulfide bond</keyword>
<evidence type="ECO:0000256" key="5">
    <source>
        <dbReference type="ARBA" id="ARBA00022525"/>
    </source>
</evidence>
<reference evidence="15" key="3">
    <citation type="submission" date="2025-09" db="UniProtKB">
        <authorList>
            <consortium name="Ensembl"/>
        </authorList>
    </citation>
    <scope>IDENTIFICATION</scope>
    <source>
        <strain evidence="15">Glennie</strain>
    </source>
</reference>
<keyword evidence="6" id="KW-0597">Phosphoprotein</keyword>
<dbReference type="GO" id="GO:0007178">
    <property type="term" value="P:cell surface receptor protein serine/threonine kinase signaling pathway"/>
    <property type="evidence" value="ECO:0000318"/>
    <property type="project" value="GO_Central"/>
</dbReference>
<dbReference type="GO" id="GO:2000870">
    <property type="term" value="P:regulation of progesterone secretion"/>
    <property type="evidence" value="ECO:0007669"/>
    <property type="project" value="Ensembl"/>
</dbReference>
<reference evidence="15" key="2">
    <citation type="submission" date="2025-08" db="UniProtKB">
        <authorList>
            <consortium name="Ensembl"/>
        </authorList>
    </citation>
    <scope>IDENTIFICATION</scope>
    <source>
        <strain evidence="15">Glennie</strain>
    </source>
</reference>
<organism evidence="15 16">
    <name type="scientific">Ornithorhynchus anatinus</name>
    <name type="common">Duckbill platypus</name>
    <dbReference type="NCBI Taxonomy" id="9258"/>
    <lineage>
        <taxon>Eukaryota</taxon>
        <taxon>Metazoa</taxon>
        <taxon>Chordata</taxon>
        <taxon>Craniata</taxon>
        <taxon>Vertebrata</taxon>
        <taxon>Euteleostomi</taxon>
        <taxon>Mammalia</taxon>
        <taxon>Monotremata</taxon>
        <taxon>Ornithorhynchidae</taxon>
        <taxon>Ornithorhynchus</taxon>
    </lineage>
</organism>
<dbReference type="InParanoid" id="A0A6I8P3X0"/>
<evidence type="ECO:0000256" key="4">
    <source>
        <dbReference type="ARBA" id="ARBA00022514"/>
    </source>
</evidence>
<dbReference type="InterPro" id="IPR001839">
    <property type="entry name" value="TGF-b_C"/>
</dbReference>
<protein>
    <recommendedName>
        <fullName evidence="3">Growth/differentiation factor 9</fullName>
    </recommendedName>
</protein>
<keyword evidence="7" id="KW-0165">Cleavage on pair of basic residues</keyword>
<name>A0A6I8P3X0_ORNAN</name>
<evidence type="ECO:0000256" key="13">
    <source>
        <dbReference type="RuleBase" id="RU000354"/>
    </source>
</evidence>
<keyword evidence="4" id="KW-0202">Cytokine</keyword>
<dbReference type="OMA" id="TWRICVC"/>
<dbReference type="FunFam" id="2.10.90.10:FF:000012">
    <property type="entry name" value="Growth/differentiation factor 9 (Predicted)"/>
    <property type="match status" value="1"/>
</dbReference>
<dbReference type="InterPro" id="IPR015617">
    <property type="entry name" value="Growth_differentiation_fac-9_C"/>
</dbReference>
<gene>
    <name evidence="15" type="primary">GDF9</name>
</gene>
<dbReference type="SMART" id="SM00204">
    <property type="entry name" value="TGFB"/>
    <property type="match status" value="1"/>
</dbReference>
<dbReference type="PANTHER" id="PTHR11848">
    <property type="entry name" value="TGF-BETA FAMILY"/>
    <property type="match status" value="1"/>
</dbReference>
<keyword evidence="16" id="KW-1185">Reference proteome</keyword>
<dbReference type="Ensembl" id="ENSOANT00000058090.1">
    <property type="protein sequence ID" value="ENSOANP00000048615.1"/>
    <property type="gene ID" value="ENSOANG00000044501.1"/>
</dbReference>
<evidence type="ECO:0000256" key="8">
    <source>
        <dbReference type="ARBA" id="ARBA00022729"/>
    </source>
</evidence>
<comment type="similarity">
    <text evidence="2 13">Belongs to the TGF-beta family.</text>
</comment>
<keyword evidence="11" id="KW-0325">Glycoprotein</keyword>
<dbReference type="PROSITE" id="PS51362">
    <property type="entry name" value="TGF_BETA_2"/>
    <property type="match status" value="1"/>
</dbReference>
<evidence type="ECO:0000256" key="6">
    <source>
        <dbReference type="ARBA" id="ARBA00022553"/>
    </source>
</evidence>
<comment type="subcellular location">
    <subcellularLocation>
        <location evidence="1">Secreted</location>
    </subcellularLocation>
</comment>
<evidence type="ECO:0000256" key="1">
    <source>
        <dbReference type="ARBA" id="ARBA00004613"/>
    </source>
</evidence>
<dbReference type="AlphaFoldDB" id="A0A6I8P3X0"/>
<keyword evidence="5" id="KW-0964">Secreted</keyword>
<evidence type="ECO:0000313" key="15">
    <source>
        <dbReference type="Ensembl" id="ENSOANP00000048615.1"/>
    </source>
</evidence>
<dbReference type="Proteomes" id="UP000002279">
    <property type="component" value="Chromosome X1"/>
</dbReference>
<feature type="domain" description="TGF-beta family profile" evidence="14">
    <location>
        <begin position="330"/>
        <end position="461"/>
    </location>
</feature>
<comment type="subunit">
    <text evidence="12">Homodimer or heterodimer. But, in contrast to other members of this family, cannot be disulfide-linked.</text>
</comment>
<dbReference type="InterPro" id="IPR029034">
    <property type="entry name" value="Cystine-knot_cytokine"/>
</dbReference>
<sequence>MGVMWSLNLFQAMAVPCVLLLCCCYLWFLPLVSVGSPISRGVNRAGRKSSKVEPLFFLLPLEGGNRTDLLSPLLQVLSDPYHKNSQRGMRSLQPDSAALGFMKRLYRMYASKEGIPKSNRSHFYNTVRLFTPDAKPKQDAEDQRMGLPGSADLTFNLDRVTVVEHLLKSVLLYSFNSSVPFPSATVCPCQLVVKEQESSSQKCSRAPHSLNFNLDLKLRKKRRWVEIDVTTLLWPLIAANKRSVKMAVNFTCLEDGDRHSSLPNETLNTALLRSPLLLLYLNDTSTQAYHNWHSLRTREESPIPWSGQRRGVSPFPEERVASQVGRSLHRRGREAQKPKNPASYNLSEYFRQFLFPENECELHDFRLSFSQLHWDNWIVAPQRYNPRYCQGDCPRAVGYRYGSPVHTMVQNIIYEKLDSSIPRPSCVPAQYSPLSVLTIEPDGSIAYKEYEDMIATKCTCR</sequence>
<evidence type="ECO:0000256" key="12">
    <source>
        <dbReference type="ARBA" id="ARBA00046703"/>
    </source>
</evidence>
<evidence type="ECO:0000256" key="10">
    <source>
        <dbReference type="ARBA" id="ARBA00023157"/>
    </source>
</evidence>
<evidence type="ECO:0000256" key="11">
    <source>
        <dbReference type="ARBA" id="ARBA00023180"/>
    </source>
</evidence>
<evidence type="ECO:0000313" key="16">
    <source>
        <dbReference type="Proteomes" id="UP000002279"/>
    </source>
</evidence>
<keyword evidence="8" id="KW-0732">Signal</keyword>
<accession>A0A6I8P3X0</accession>
<evidence type="ECO:0000259" key="14">
    <source>
        <dbReference type="PROSITE" id="PS51362"/>
    </source>
</evidence>
<dbReference type="GeneTree" id="ENSGT00940000159784"/>
<dbReference type="FunCoup" id="A0A6I8P3X0">
    <property type="interactions" value="374"/>
</dbReference>
<dbReference type="PANTHER" id="PTHR11848:SF19">
    <property type="entry name" value="GROWTH_DIFFERENTIATION FACTOR 9"/>
    <property type="match status" value="1"/>
</dbReference>
<dbReference type="PROSITE" id="PS00250">
    <property type="entry name" value="TGF_BETA_1"/>
    <property type="match status" value="1"/>
</dbReference>
<dbReference type="Gene3D" id="2.10.90.10">
    <property type="entry name" value="Cystine-knot cytokines"/>
    <property type="match status" value="1"/>
</dbReference>
<dbReference type="GO" id="GO:0008284">
    <property type="term" value="P:positive regulation of cell population proliferation"/>
    <property type="evidence" value="ECO:0007669"/>
    <property type="project" value="Ensembl"/>
</dbReference>
<reference evidence="15 16" key="1">
    <citation type="journal article" date="2008" name="Nature">
        <title>Genome analysis of the platypus reveals unique signatures of evolution.</title>
        <authorList>
            <person name="Warren W.C."/>
            <person name="Hillier L.W."/>
            <person name="Marshall Graves J.A."/>
            <person name="Birney E."/>
            <person name="Ponting C.P."/>
            <person name="Grutzner F."/>
            <person name="Belov K."/>
            <person name="Miller W."/>
            <person name="Clarke L."/>
            <person name="Chinwalla A.T."/>
            <person name="Yang S.P."/>
            <person name="Heger A."/>
            <person name="Locke D.P."/>
            <person name="Miethke P."/>
            <person name="Waters P.D."/>
            <person name="Veyrunes F."/>
            <person name="Fulton L."/>
            <person name="Fulton B."/>
            <person name="Graves T."/>
            <person name="Wallis J."/>
            <person name="Puente X.S."/>
            <person name="Lopez-Otin C."/>
            <person name="Ordonez G.R."/>
            <person name="Eichler E.E."/>
            <person name="Chen L."/>
            <person name="Cheng Z."/>
            <person name="Deakin J.E."/>
            <person name="Alsop A."/>
            <person name="Thompson K."/>
            <person name="Kirby P."/>
            <person name="Papenfuss A.T."/>
            <person name="Wakefield M.J."/>
            <person name="Olender T."/>
            <person name="Lancet D."/>
            <person name="Huttley G.A."/>
            <person name="Smit A.F."/>
            <person name="Pask A."/>
            <person name="Temple-Smith P."/>
            <person name="Batzer M.A."/>
            <person name="Walker J.A."/>
            <person name="Konkel M.K."/>
            <person name="Harris R.S."/>
            <person name="Whittington C.M."/>
            <person name="Wong E.S."/>
            <person name="Gemmell N.J."/>
            <person name="Buschiazzo E."/>
            <person name="Vargas Jentzsch I.M."/>
            <person name="Merkel A."/>
            <person name="Schmitz J."/>
            <person name="Zemann A."/>
            <person name="Churakov G."/>
            <person name="Kriegs J.O."/>
            <person name="Brosius J."/>
            <person name="Murchison E.P."/>
            <person name="Sachidanandam R."/>
            <person name="Smith C."/>
            <person name="Hannon G.J."/>
            <person name="Tsend-Ayush E."/>
            <person name="McMillan D."/>
            <person name="Attenborough R."/>
            <person name="Rens W."/>
            <person name="Ferguson-Smith M."/>
            <person name="Lefevre C.M."/>
            <person name="Sharp J.A."/>
            <person name="Nicholas K.R."/>
            <person name="Ray D.A."/>
            <person name="Kube M."/>
            <person name="Reinhardt R."/>
            <person name="Pringle T.H."/>
            <person name="Taylor J."/>
            <person name="Jones R.C."/>
            <person name="Nixon B."/>
            <person name="Dacheux J.L."/>
            <person name="Niwa H."/>
            <person name="Sekita Y."/>
            <person name="Huang X."/>
            <person name="Stark A."/>
            <person name="Kheradpour P."/>
            <person name="Kellis M."/>
            <person name="Flicek P."/>
            <person name="Chen Y."/>
            <person name="Webber C."/>
            <person name="Hardison R."/>
            <person name="Nelson J."/>
            <person name="Hallsworth-Pepin K."/>
            <person name="Delehaunty K."/>
            <person name="Markovic C."/>
            <person name="Minx P."/>
            <person name="Feng Y."/>
            <person name="Kremitzki C."/>
            <person name="Mitreva M."/>
            <person name="Glasscock J."/>
            <person name="Wylie T."/>
            <person name="Wohldmann P."/>
            <person name="Thiru P."/>
            <person name="Nhan M.N."/>
            <person name="Pohl C.S."/>
            <person name="Smith S.M."/>
            <person name="Hou S."/>
            <person name="Nefedov M."/>
            <person name="de Jong P.J."/>
            <person name="Renfree M.B."/>
            <person name="Mardis E.R."/>
            <person name="Wilson R.K."/>
        </authorList>
    </citation>
    <scope>NUCLEOTIDE SEQUENCE [LARGE SCALE GENOMIC DNA]</scope>
    <source>
        <strain evidence="15 16">Glennie</strain>
    </source>
</reference>
<dbReference type="GO" id="GO:0005125">
    <property type="term" value="F:cytokine activity"/>
    <property type="evidence" value="ECO:0000318"/>
    <property type="project" value="GO_Central"/>
</dbReference>
<proteinExistence type="inferred from homology"/>
<dbReference type="CDD" id="cd19403">
    <property type="entry name" value="TGF_beta_GDF9"/>
    <property type="match status" value="1"/>
</dbReference>
<keyword evidence="9 13" id="KW-0339">Growth factor</keyword>
<evidence type="ECO:0000256" key="7">
    <source>
        <dbReference type="ARBA" id="ARBA00022685"/>
    </source>
</evidence>
<evidence type="ECO:0000256" key="9">
    <source>
        <dbReference type="ARBA" id="ARBA00023030"/>
    </source>
</evidence>
<dbReference type="InterPro" id="IPR015615">
    <property type="entry name" value="TGF-beta-rel"/>
</dbReference>
<evidence type="ECO:0000256" key="3">
    <source>
        <dbReference type="ARBA" id="ARBA00017637"/>
    </source>
</evidence>